<dbReference type="InterPro" id="IPR036867">
    <property type="entry name" value="R3H_dom_sf"/>
</dbReference>
<organism evidence="8 9">
    <name type="scientific">Caldinitratiruptor microaerophilus</name>
    <dbReference type="NCBI Taxonomy" id="671077"/>
    <lineage>
        <taxon>Bacteria</taxon>
        <taxon>Bacillati</taxon>
        <taxon>Bacillota</taxon>
        <taxon>Clostridia</taxon>
        <taxon>Eubacteriales</taxon>
        <taxon>Symbiobacteriaceae</taxon>
        <taxon>Caldinitratiruptor</taxon>
    </lineage>
</organism>
<feature type="domain" description="R3H" evidence="7">
    <location>
        <begin position="139"/>
        <end position="205"/>
    </location>
</feature>
<accession>A0AA35CMI0</accession>
<comment type="function">
    <text evidence="6">A probable RNA chaperone. Forms a complex with KhpA which binds to cellular RNA and controls its expression. Plays a role in peptidoglycan (PG) homeostasis and cell length regulation.</text>
</comment>
<dbReference type="Gene3D" id="3.30.30.80">
    <property type="entry name" value="probable RNA-binding protein from clostridium symbiosum atcc 14940"/>
    <property type="match status" value="1"/>
</dbReference>
<dbReference type="CDD" id="cd02644">
    <property type="entry name" value="R3H_jag"/>
    <property type="match status" value="1"/>
</dbReference>
<evidence type="ECO:0000313" key="9">
    <source>
        <dbReference type="Proteomes" id="UP001163687"/>
    </source>
</evidence>
<evidence type="ECO:0000256" key="3">
    <source>
        <dbReference type="ARBA" id="ARBA00022960"/>
    </source>
</evidence>
<dbReference type="InterPro" id="IPR015946">
    <property type="entry name" value="KH_dom-like_a/b"/>
</dbReference>
<keyword evidence="4 6" id="KW-0143">Chaperone</keyword>
<dbReference type="GO" id="GO:0071555">
    <property type="term" value="P:cell wall organization"/>
    <property type="evidence" value="ECO:0007669"/>
    <property type="project" value="UniProtKB-KW"/>
</dbReference>
<keyword evidence="8" id="KW-0238">DNA-binding</keyword>
<dbReference type="Pfam" id="PF13083">
    <property type="entry name" value="KH_KhpA-B"/>
    <property type="match status" value="1"/>
</dbReference>
<proteinExistence type="inferred from homology"/>
<dbReference type="GO" id="GO:0003677">
    <property type="term" value="F:DNA binding"/>
    <property type="evidence" value="ECO:0007669"/>
    <property type="project" value="UniProtKB-KW"/>
</dbReference>
<protein>
    <recommendedName>
        <fullName evidence="6">RNA-binding protein KhpB</fullName>
    </recommendedName>
    <alternativeName>
        <fullName evidence="6">RNA-binding protein EloR</fullName>
    </alternativeName>
</protein>
<dbReference type="Gene3D" id="3.30.1370.50">
    <property type="entry name" value="R3H-like domain"/>
    <property type="match status" value="1"/>
</dbReference>
<dbReference type="GO" id="GO:0003723">
    <property type="term" value="F:RNA binding"/>
    <property type="evidence" value="ECO:0007669"/>
    <property type="project" value="UniProtKB-UniRule"/>
</dbReference>
<dbReference type="InterPro" id="IPR032782">
    <property type="entry name" value="KhpB_N"/>
</dbReference>
<dbReference type="KEGG" id="cmic:caldi_29570"/>
<dbReference type="InterPro" id="IPR001374">
    <property type="entry name" value="R3H_dom"/>
</dbReference>
<dbReference type="NCBIfam" id="NF041568">
    <property type="entry name" value="Jag_EloR"/>
    <property type="match status" value="1"/>
</dbReference>
<evidence type="ECO:0000256" key="5">
    <source>
        <dbReference type="ARBA" id="ARBA00023316"/>
    </source>
</evidence>
<sequence length="205" mass="22682">MRSVEKSARTVEEAVALALAELGVGRDRAEVEVLDEGRSPLFGLIGGRNAVVRVTVRESRAERVERFLTEVSRAMGVESTVRIIEEPEVLRVELSGADAGILIGRHGQTLDALQLLANLVALRAGEGPRVIVDAEGYRKRREEAVRRMALRAAEQVRRSGRKVLLEPMAAHERRLVHMALAGNPHVTTSSEGEEPYRRVVVMPRR</sequence>
<dbReference type="Pfam" id="PF14804">
    <property type="entry name" value="Jag_N"/>
    <property type="match status" value="1"/>
</dbReference>
<gene>
    <name evidence="6" type="primary">khpB</name>
    <name evidence="6" type="synonym">eloR</name>
    <name evidence="8" type="ORF">caldi_29570</name>
</gene>
<keyword evidence="5 6" id="KW-0961">Cell wall biogenesis/degradation</keyword>
<evidence type="ECO:0000259" key="7">
    <source>
        <dbReference type="PROSITE" id="PS51061"/>
    </source>
</evidence>
<comment type="subcellular location">
    <subcellularLocation>
        <location evidence="6">Cytoplasm</location>
    </subcellularLocation>
</comment>
<dbReference type="GO" id="GO:0008360">
    <property type="term" value="P:regulation of cell shape"/>
    <property type="evidence" value="ECO:0007669"/>
    <property type="project" value="UniProtKB-KW"/>
</dbReference>
<dbReference type="SMART" id="SM01245">
    <property type="entry name" value="Jag_N"/>
    <property type="match status" value="1"/>
</dbReference>
<feature type="region of interest" description="Jag_N domain" evidence="6">
    <location>
        <begin position="5"/>
        <end position="55"/>
    </location>
</feature>
<reference evidence="8" key="1">
    <citation type="submission" date="2022-03" db="EMBL/GenBank/DDBJ databases">
        <title>Complete genome sequence of Caldinitratiruptor microaerophilus.</title>
        <authorList>
            <person name="Mukaiyama R."/>
            <person name="Nishiyama T."/>
            <person name="Ueda K."/>
        </authorList>
    </citation>
    <scope>NUCLEOTIDE SEQUENCE</scope>
    <source>
        <strain evidence="8">JCM 16183</strain>
    </source>
</reference>
<dbReference type="InterPro" id="IPR038008">
    <property type="entry name" value="Jag_KH"/>
</dbReference>
<dbReference type="Gene3D" id="3.30.300.20">
    <property type="match status" value="1"/>
</dbReference>
<keyword evidence="3 6" id="KW-0133">Cell shape</keyword>
<dbReference type="InterPro" id="IPR034079">
    <property type="entry name" value="R3H_KhpB"/>
</dbReference>
<dbReference type="SMART" id="SM00393">
    <property type="entry name" value="R3H"/>
    <property type="match status" value="1"/>
</dbReference>
<dbReference type="CDD" id="cd02414">
    <property type="entry name" value="KH-II_Jag"/>
    <property type="match status" value="1"/>
</dbReference>
<evidence type="ECO:0000313" key="8">
    <source>
        <dbReference type="EMBL" id="BDG61867.1"/>
    </source>
</evidence>
<dbReference type="RefSeq" id="WP_264842492.1">
    <property type="nucleotide sequence ID" value="NZ_AP025628.1"/>
</dbReference>
<dbReference type="Pfam" id="PF01424">
    <property type="entry name" value="R3H"/>
    <property type="match status" value="1"/>
</dbReference>
<dbReference type="PANTHER" id="PTHR35800">
    <property type="entry name" value="PROTEIN JAG"/>
    <property type="match status" value="1"/>
</dbReference>
<name>A0AA35CMI0_9FIRM</name>
<dbReference type="PROSITE" id="PS51061">
    <property type="entry name" value="R3H"/>
    <property type="match status" value="1"/>
</dbReference>
<keyword evidence="9" id="KW-1185">Reference proteome</keyword>
<dbReference type="GO" id="GO:0005737">
    <property type="term" value="C:cytoplasm"/>
    <property type="evidence" value="ECO:0007669"/>
    <property type="project" value="UniProtKB-SubCell"/>
</dbReference>
<dbReference type="InterPro" id="IPR038247">
    <property type="entry name" value="Jag_N_dom_sf"/>
</dbReference>
<dbReference type="InterPro" id="IPR039247">
    <property type="entry name" value="KhpB"/>
</dbReference>
<evidence type="ECO:0000256" key="6">
    <source>
        <dbReference type="HAMAP-Rule" id="MF_00867"/>
    </source>
</evidence>
<dbReference type="Proteomes" id="UP001163687">
    <property type="component" value="Chromosome"/>
</dbReference>
<keyword evidence="2 6" id="KW-0694">RNA-binding</keyword>
<comment type="domain">
    <text evidence="6">Has an N-terminal Jag-N domain and 2 RNA-binding domains (KH and R3H).</text>
</comment>
<dbReference type="AlphaFoldDB" id="A0AA35CMI0"/>
<dbReference type="HAMAP" id="MF_00867">
    <property type="entry name" value="KhpB"/>
    <property type="match status" value="1"/>
</dbReference>
<dbReference type="GO" id="GO:0009252">
    <property type="term" value="P:peptidoglycan biosynthetic process"/>
    <property type="evidence" value="ECO:0007669"/>
    <property type="project" value="UniProtKB-UniRule"/>
</dbReference>
<comment type="similarity">
    <text evidence="6">Belongs to the KhpB RNA-binding protein family.</text>
</comment>
<evidence type="ECO:0000256" key="4">
    <source>
        <dbReference type="ARBA" id="ARBA00023186"/>
    </source>
</evidence>
<dbReference type="PANTHER" id="PTHR35800:SF1">
    <property type="entry name" value="RNA-BINDING PROTEIN KHPB"/>
    <property type="match status" value="1"/>
</dbReference>
<evidence type="ECO:0000256" key="1">
    <source>
        <dbReference type="ARBA" id="ARBA00022490"/>
    </source>
</evidence>
<dbReference type="SUPFAM" id="SSF82708">
    <property type="entry name" value="R3H domain"/>
    <property type="match status" value="1"/>
</dbReference>
<comment type="subunit">
    <text evidence="6">Forms a complex with KhpA.</text>
</comment>
<dbReference type="EMBL" id="AP025628">
    <property type="protein sequence ID" value="BDG61867.1"/>
    <property type="molecule type" value="Genomic_DNA"/>
</dbReference>
<evidence type="ECO:0000256" key="2">
    <source>
        <dbReference type="ARBA" id="ARBA00022884"/>
    </source>
</evidence>
<keyword evidence="1 6" id="KW-0963">Cytoplasm</keyword>